<dbReference type="PROSITE" id="PS50068">
    <property type="entry name" value="LDLRA_2"/>
    <property type="match status" value="2"/>
</dbReference>
<dbReference type="FunFam" id="2.10.25.10:FF:000017">
    <property type="entry name" value="latent-transforming growth factor beta-binding protein 4 isoform X1"/>
    <property type="match status" value="1"/>
</dbReference>
<dbReference type="GO" id="GO:0006898">
    <property type="term" value="P:receptor-mediated endocytosis"/>
    <property type="evidence" value="ECO:0007669"/>
    <property type="project" value="TreeGrafter"/>
</dbReference>
<dbReference type="InterPro" id="IPR001881">
    <property type="entry name" value="EGF-like_Ca-bd_dom"/>
</dbReference>
<dbReference type="SMART" id="SM00181">
    <property type="entry name" value="EGF"/>
    <property type="match status" value="2"/>
</dbReference>
<keyword evidence="10" id="KW-0675">Receptor</keyword>
<keyword evidence="8" id="KW-0472">Membrane</keyword>
<keyword evidence="4" id="KW-0812">Transmembrane</keyword>
<evidence type="ECO:0000256" key="8">
    <source>
        <dbReference type="ARBA" id="ARBA00023136"/>
    </source>
</evidence>
<dbReference type="SMART" id="SM00179">
    <property type="entry name" value="EGF_CA"/>
    <property type="match status" value="2"/>
</dbReference>
<dbReference type="FunFam" id="2.10.25.10:FF:000240">
    <property type="entry name" value="Vitamin K-dependent protein S"/>
    <property type="match status" value="1"/>
</dbReference>
<name>A0AAE1AN08_9GAST</name>
<evidence type="ECO:0000256" key="4">
    <source>
        <dbReference type="ARBA" id="ARBA00022692"/>
    </source>
</evidence>
<protein>
    <recommendedName>
        <fullName evidence="15">EGF-like domain-containing protein</fullName>
    </recommendedName>
</protein>
<dbReference type="InterPro" id="IPR000152">
    <property type="entry name" value="EGF-type_Asp/Asn_hydroxyl_site"/>
</dbReference>
<dbReference type="EMBL" id="JAWDGP010001630">
    <property type="protein sequence ID" value="KAK3789702.1"/>
    <property type="molecule type" value="Genomic_DNA"/>
</dbReference>
<keyword evidence="3" id="KW-0254">Endocytosis</keyword>
<dbReference type="FunFam" id="2.120.10.30:FF:000241">
    <property type="entry name" value="Low-density lipoprotein receptor-related protein 6"/>
    <property type="match status" value="1"/>
</dbReference>
<dbReference type="Gene3D" id="2.120.10.30">
    <property type="entry name" value="TolB, C-terminal domain"/>
    <property type="match status" value="1"/>
</dbReference>
<feature type="disulfide bond" evidence="13">
    <location>
        <begin position="7"/>
        <end position="19"/>
    </location>
</feature>
<dbReference type="InterPro" id="IPR049883">
    <property type="entry name" value="NOTCH1_EGF-like"/>
</dbReference>
<evidence type="ECO:0000313" key="16">
    <source>
        <dbReference type="EMBL" id="KAK3789702.1"/>
    </source>
</evidence>
<dbReference type="SUPFAM" id="SSF63825">
    <property type="entry name" value="YWTD domain"/>
    <property type="match status" value="1"/>
</dbReference>
<evidence type="ECO:0000256" key="6">
    <source>
        <dbReference type="ARBA" id="ARBA00022737"/>
    </source>
</evidence>
<dbReference type="InterPro" id="IPR011042">
    <property type="entry name" value="6-blade_b-propeller_TolB-like"/>
</dbReference>
<feature type="repeat" description="LDL-receptor class B" evidence="14">
    <location>
        <begin position="300"/>
        <end position="344"/>
    </location>
</feature>
<dbReference type="Proteomes" id="UP001283361">
    <property type="component" value="Unassembled WGS sequence"/>
</dbReference>
<evidence type="ECO:0000256" key="5">
    <source>
        <dbReference type="ARBA" id="ARBA00022729"/>
    </source>
</evidence>
<keyword evidence="7" id="KW-1133">Transmembrane helix</keyword>
<keyword evidence="17" id="KW-1185">Reference proteome</keyword>
<dbReference type="CDD" id="cd00054">
    <property type="entry name" value="EGF_CA"/>
    <property type="match status" value="2"/>
</dbReference>
<dbReference type="InterPro" id="IPR000033">
    <property type="entry name" value="LDLR_classB_rpt"/>
</dbReference>
<dbReference type="InterPro" id="IPR002172">
    <property type="entry name" value="LDrepeatLR_classA_rpt"/>
</dbReference>
<gene>
    <name evidence="16" type="ORF">RRG08_030894</name>
</gene>
<dbReference type="Pfam" id="PF07645">
    <property type="entry name" value="EGF_CA"/>
    <property type="match status" value="2"/>
</dbReference>
<dbReference type="PROSITE" id="PS50026">
    <property type="entry name" value="EGF_3"/>
    <property type="match status" value="1"/>
</dbReference>
<evidence type="ECO:0000256" key="14">
    <source>
        <dbReference type="PROSITE-ProRule" id="PRU00461"/>
    </source>
</evidence>
<dbReference type="PROSITE" id="PS01209">
    <property type="entry name" value="LDLRA_1"/>
    <property type="match status" value="2"/>
</dbReference>
<evidence type="ECO:0000313" key="17">
    <source>
        <dbReference type="Proteomes" id="UP001283361"/>
    </source>
</evidence>
<dbReference type="SUPFAM" id="SSF57424">
    <property type="entry name" value="LDL receptor-like module"/>
    <property type="match status" value="2"/>
</dbReference>
<feature type="domain" description="EGF-like" evidence="15">
    <location>
        <begin position="127"/>
        <end position="167"/>
    </location>
</feature>
<reference evidence="16" key="1">
    <citation type="journal article" date="2023" name="G3 (Bethesda)">
        <title>A reference genome for the long-term kleptoplast-retaining sea slug Elysia crispata morphotype clarki.</title>
        <authorList>
            <person name="Eastman K.E."/>
            <person name="Pendleton A.L."/>
            <person name="Shaikh M.A."/>
            <person name="Suttiyut T."/>
            <person name="Ogas R."/>
            <person name="Tomko P."/>
            <person name="Gavelis G."/>
            <person name="Widhalm J.R."/>
            <person name="Wisecaver J.H."/>
        </authorList>
    </citation>
    <scope>NUCLEOTIDE SEQUENCE</scope>
    <source>
        <strain evidence="16">ECLA1</strain>
    </source>
</reference>
<dbReference type="Gene3D" id="4.10.400.10">
    <property type="entry name" value="Low-density Lipoprotein Receptor"/>
    <property type="match status" value="2"/>
</dbReference>
<keyword evidence="11" id="KW-0325">Glycoprotein</keyword>
<evidence type="ECO:0000256" key="1">
    <source>
        <dbReference type="ARBA" id="ARBA00004167"/>
    </source>
</evidence>
<dbReference type="PROSITE" id="PS01187">
    <property type="entry name" value="EGF_CA"/>
    <property type="match status" value="1"/>
</dbReference>
<dbReference type="PROSITE" id="PS00010">
    <property type="entry name" value="ASX_HYDROXYL"/>
    <property type="match status" value="2"/>
</dbReference>
<keyword evidence="5" id="KW-0732">Signal</keyword>
<comment type="caution">
    <text evidence="12">Lacks conserved residue(s) required for the propagation of feature annotation.</text>
</comment>
<dbReference type="InterPro" id="IPR000742">
    <property type="entry name" value="EGF"/>
</dbReference>
<feature type="disulfide bond" evidence="13">
    <location>
        <begin position="14"/>
        <end position="32"/>
    </location>
</feature>
<dbReference type="Gene3D" id="2.10.25.10">
    <property type="entry name" value="Laminin"/>
    <property type="match status" value="2"/>
</dbReference>
<comment type="caution">
    <text evidence="16">The sequence shown here is derived from an EMBL/GenBank/DDBJ whole genome shotgun (WGS) entry which is preliminary data.</text>
</comment>
<dbReference type="GO" id="GO:0016324">
    <property type="term" value="C:apical plasma membrane"/>
    <property type="evidence" value="ECO:0007669"/>
    <property type="project" value="TreeGrafter"/>
</dbReference>
<dbReference type="PROSITE" id="PS01186">
    <property type="entry name" value="EGF_2"/>
    <property type="match status" value="2"/>
</dbReference>
<evidence type="ECO:0000256" key="7">
    <source>
        <dbReference type="ARBA" id="ARBA00022989"/>
    </source>
</evidence>
<evidence type="ECO:0000256" key="13">
    <source>
        <dbReference type="PROSITE-ProRule" id="PRU00124"/>
    </source>
</evidence>
<dbReference type="FunFam" id="4.10.400.10:FF:000005">
    <property type="entry name" value="low-density lipoprotein receptor-related protein 1B"/>
    <property type="match status" value="1"/>
</dbReference>
<dbReference type="InterPro" id="IPR051221">
    <property type="entry name" value="LDLR-related"/>
</dbReference>
<dbReference type="PRINTS" id="PR00261">
    <property type="entry name" value="LDLRECEPTOR"/>
</dbReference>
<feature type="repeat" description="LDL-receptor class B" evidence="14">
    <location>
        <begin position="257"/>
        <end position="299"/>
    </location>
</feature>
<evidence type="ECO:0000256" key="11">
    <source>
        <dbReference type="ARBA" id="ARBA00023180"/>
    </source>
</evidence>
<keyword evidence="6" id="KW-0677">Repeat</keyword>
<dbReference type="InterPro" id="IPR036055">
    <property type="entry name" value="LDL_receptor-like_sf"/>
</dbReference>
<organism evidence="16 17">
    <name type="scientific">Elysia crispata</name>
    <name type="common">lettuce slug</name>
    <dbReference type="NCBI Taxonomy" id="231223"/>
    <lineage>
        <taxon>Eukaryota</taxon>
        <taxon>Metazoa</taxon>
        <taxon>Spiralia</taxon>
        <taxon>Lophotrochozoa</taxon>
        <taxon>Mollusca</taxon>
        <taxon>Gastropoda</taxon>
        <taxon>Heterobranchia</taxon>
        <taxon>Euthyneura</taxon>
        <taxon>Panpulmonata</taxon>
        <taxon>Sacoglossa</taxon>
        <taxon>Placobranchoidea</taxon>
        <taxon>Plakobranchidae</taxon>
        <taxon>Elysia</taxon>
    </lineage>
</organism>
<dbReference type="GO" id="GO:0005509">
    <property type="term" value="F:calcium ion binding"/>
    <property type="evidence" value="ECO:0007669"/>
    <property type="project" value="InterPro"/>
</dbReference>
<dbReference type="Pfam" id="PF00057">
    <property type="entry name" value="Ldl_recept_a"/>
    <property type="match status" value="2"/>
</dbReference>
<dbReference type="PANTHER" id="PTHR22722">
    <property type="entry name" value="LOW-DENSITY LIPOPROTEIN RECEPTOR-RELATED PROTEIN 2-RELATED"/>
    <property type="match status" value="1"/>
</dbReference>
<dbReference type="AlphaFoldDB" id="A0AAE1AN08"/>
<dbReference type="PANTHER" id="PTHR22722:SF14">
    <property type="entry name" value="MEGALIN, ISOFORM A"/>
    <property type="match status" value="1"/>
</dbReference>
<evidence type="ECO:0000256" key="12">
    <source>
        <dbReference type="PROSITE-ProRule" id="PRU00076"/>
    </source>
</evidence>
<dbReference type="SMART" id="SM00135">
    <property type="entry name" value="LY"/>
    <property type="match status" value="5"/>
</dbReference>
<accession>A0AAE1AN08</accession>
<dbReference type="Pfam" id="PF00058">
    <property type="entry name" value="Ldl_recept_b"/>
    <property type="match status" value="3"/>
</dbReference>
<keyword evidence="9 13" id="KW-1015">Disulfide bond</keyword>
<sequence length="436" mass="49931">MSDYRICSADQITCDNRRCVPRTWACDGDDDCGDESDERENFCLTPQPTCPGNQFMCDNGQCIPYDVVCNKNPDCSDKSDEQHCNINECTNVRLNLCEHRCIDTVTSFRCECNTGFKLVSDRRACRDIDECEEQAGVCSQQCQNTAGSFICKCSPGYQKVADGRTCKKIDNITPWLVFTNRYYLREISIEGDSQRRIAQGFENIVSLDFDIANDLIYFTDVKKHIIYSIFLNGTDQRVVAKQNVPSVEGISVDWIARKLYWVDGRRSAISVAEMNGTSQLTLLSEGIRRPRAIAVHPFNGFLYWTDWGNPPNIGRMGMDGRNLSASFITEKLGWPNALTIDFDTNRLWWADAHLDIIEYSDLEGKRRHIVMEGVPHPFSLSVFEDTMYWTDWNHLTIESANKWTGAEHRVLWNVTHRPMDVHVFHPLKQKPGRSRA</sequence>
<comment type="subcellular location">
    <subcellularLocation>
        <location evidence="1">Membrane</location>
        <topology evidence="1">Single-pass membrane protein</topology>
    </subcellularLocation>
</comment>
<dbReference type="SUPFAM" id="SSF57196">
    <property type="entry name" value="EGF/Laminin"/>
    <property type="match status" value="2"/>
</dbReference>
<dbReference type="GO" id="GO:0043235">
    <property type="term" value="C:receptor complex"/>
    <property type="evidence" value="ECO:0007669"/>
    <property type="project" value="TreeGrafter"/>
</dbReference>
<feature type="disulfide bond" evidence="13">
    <location>
        <begin position="57"/>
        <end position="75"/>
    </location>
</feature>
<dbReference type="CDD" id="cd00112">
    <property type="entry name" value="LDLa"/>
    <property type="match status" value="1"/>
</dbReference>
<evidence type="ECO:0000256" key="9">
    <source>
        <dbReference type="ARBA" id="ARBA00023157"/>
    </source>
</evidence>
<evidence type="ECO:0000256" key="3">
    <source>
        <dbReference type="ARBA" id="ARBA00022583"/>
    </source>
</evidence>
<evidence type="ECO:0000259" key="15">
    <source>
        <dbReference type="PROSITE" id="PS50026"/>
    </source>
</evidence>
<dbReference type="InterPro" id="IPR018097">
    <property type="entry name" value="EGF_Ca-bd_CS"/>
</dbReference>
<evidence type="ECO:0000256" key="2">
    <source>
        <dbReference type="ARBA" id="ARBA00022536"/>
    </source>
</evidence>
<feature type="disulfide bond" evidence="13">
    <location>
        <begin position="69"/>
        <end position="84"/>
    </location>
</feature>
<dbReference type="InterPro" id="IPR023415">
    <property type="entry name" value="LDLR_class-A_CS"/>
</dbReference>
<dbReference type="GO" id="GO:0042562">
    <property type="term" value="F:hormone binding"/>
    <property type="evidence" value="ECO:0007669"/>
    <property type="project" value="TreeGrafter"/>
</dbReference>
<evidence type="ECO:0000256" key="10">
    <source>
        <dbReference type="ARBA" id="ARBA00023170"/>
    </source>
</evidence>
<feature type="repeat" description="LDL-receptor class B" evidence="14">
    <location>
        <begin position="345"/>
        <end position="386"/>
    </location>
</feature>
<proteinExistence type="predicted"/>
<feature type="repeat" description="LDL-receptor class B" evidence="14">
    <location>
        <begin position="214"/>
        <end position="256"/>
    </location>
</feature>
<keyword evidence="2 12" id="KW-0245">EGF-like domain</keyword>
<dbReference type="SMART" id="SM00192">
    <property type="entry name" value="LDLa"/>
    <property type="match status" value="2"/>
</dbReference>
<dbReference type="FunFam" id="4.10.400.10:FF:000034">
    <property type="entry name" value="Low-density lipoprotein receptor-related protein 2"/>
    <property type="match status" value="1"/>
</dbReference>
<feature type="disulfide bond" evidence="13">
    <location>
        <begin position="50"/>
        <end position="62"/>
    </location>
</feature>
<dbReference type="PROSITE" id="PS51120">
    <property type="entry name" value="LDLRB"/>
    <property type="match status" value="4"/>
</dbReference>